<dbReference type="FunFam" id="1.20.1250.20:FF:000034">
    <property type="entry name" value="MFS general substrate transporter"/>
    <property type="match status" value="1"/>
</dbReference>
<feature type="transmembrane region" description="Helical" evidence="6">
    <location>
        <begin position="270"/>
        <end position="291"/>
    </location>
</feature>
<feature type="transmembrane region" description="Helical" evidence="6">
    <location>
        <begin position="303"/>
        <end position="325"/>
    </location>
</feature>
<keyword evidence="3 6" id="KW-0812">Transmembrane</keyword>
<evidence type="ECO:0000313" key="9">
    <source>
        <dbReference type="EMBL" id="CAF3780038.1"/>
    </source>
</evidence>
<feature type="domain" description="Major facilitator superfamily (MFS) profile" evidence="7">
    <location>
        <begin position="41"/>
        <end position="454"/>
    </location>
</feature>
<evidence type="ECO:0000256" key="1">
    <source>
        <dbReference type="ARBA" id="ARBA00004141"/>
    </source>
</evidence>
<dbReference type="PANTHER" id="PTHR43791:SF36">
    <property type="entry name" value="TRANSPORTER, PUTATIVE (AFU_ORTHOLOGUE AFUA_6G08340)-RELATED"/>
    <property type="match status" value="1"/>
</dbReference>
<dbReference type="OrthoDB" id="10023423at2759"/>
<dbReference type="PANTHER" id="PTHR43791">
    <property type="entry name" value="PERMEASE-RELATED"/>
    <property type="match status" value="1"/>
</dbReference>
<feature type="transmembrane region" description="Helical" evidence="6">
    <location>
        <begin position="132"/>
        <end position="156"/>
    </location>
</feature>
<accession>A0A814HED7</accession>
<dbReference type="GO" id="GO:0022857">
    <property type="term" value="F:transmembrane transporter activity"/>
    <property type="evidence" value="ECO:0007669"/>
    <property type="project" value="InterPro"/>
</dbReference>
<feature type="transmembrane region" description="Helical" evidence="6">
    <location>
        <begin position="337"/>
        <end position="355"/>
    </location>
</feature>
<dbReference type="InterPro" id="IPR020846">
    <property type="entry name" value="MFS_dom"/>
</dbReference>
<dbReference type="AlphaFoldDB" id="A0A814HED7"/>
<proteinExistence type="predicted"/>
<keyword evidence="4 6" id="KW-1133">Transmembrane helix</keyword>
<evidence type="ECO:0000256" key="5">
    <source>
        <dbReference type="ARBA" id="ARBA00023136"/>
    </source>
</evidence>
<evidence type="ECO:0000313" key="8">
    <source>
        <dbReference type="EMBL" id="CAF1008979.1"/>
    </source>
</evidence>
<dbReference type="GO" id="GO:0016020">
    <property type="term" value="C:membrane"/>
    <property type="evidence" value="ECO:0007669"/>
    <property type="project" value="UniProtKB-SubCell"/>
</dbReference>
<feature type="transmembrane region" description="Helical" evidence="6">
    <location>
        <begin position="77"/>
        <end position="95"/>
    </location>
</feature>
<feature type="transmembrane region" description="Helical" evidence="6">
    <location>
        <begin position="107"/>
        <end position="126"/>
    </location>
</feature>
<dbReference type="PROSITE" id="PS50850">
    <property type="entry name" value="MFS"/>
    <property type="match status" value="1"/>
</dbReference>
<feature type="transmembrane region" description="Helical" evidence="6">
    <location>
        <begin position="428"/>
        <end position="449"/>
    </location>
</feature>
<evidence type="ECO:0000256" key="4">
    <source>
        <dbReference type="ARBA" id="ARBA00022989"/>
    </source>
</evidence>
<dbReference type="Proteomes" id="UP000681722">
    <property type="component" value="Unassembled WGS sequence"/>
</dbReference>
<feature type="transmembrane region" description="Helical" evidence="6">
    <location>
        <begin position="396"/>
        <end position="416"/>
    </location>
</feature>
<feature type="transmembrane region" description="Helical" evidence="6">
    <location>
        <begin position="200"/>
        <end position="222"/>
    </location>
</feature>
<dbReference type="Pfam" id="PF07690">
    <property type="entry name" value="MFS_1"/>
    <property type="match status" value="1"/>
</dbReference>
<dbReference type="FunFam" id="1.20.1250.20:FF:000013">
    <property type="entry name" value="MFS general substrate transporter"/>
    <property type="match status" value="1"/>
</dbReference>
<keyword evidence="2" id="KW-0813">Transport</keyword>
<keyword evidence="10" id="KW-1185">Reference proteome</keyword>
<evidence type="ECO:0000259" key="7">
    <source>
        <dbReference type="PROSITE" id="PS50850"/>
    </source>
</evidence>
<evidence type="ECO:0000256" key="3">
    <source>
        <dbReference type="ARBA" id="ARBA00022692"/>
    </source>
</evidence>
<evidence type="ECO:0000256" key="2">
    <source>
        <dbReference type="ARBA" id="ARBA00022448"/>
    </source>
</evidence>
<name>A0A814HED7_9BILA</name>
<dbReference type="InterPro" id="IPR011701">
    <property type="entry name" value="MFS"/>
</dbReference>
<keyword evidence="5 6" id="KW-0472">Membrane</keyword>
<comment type="caution">
    <text evidence="8">The sequence shown here is derived from an EMBL/GenBank/DDBJ whole genome shotgun (WGS) entry which is preliminary data.</text>
</comment>
<feature type="transmembrane region" description="Helical" evidence="6">
    <location>
        <begin position="361"/>
        <end position="384"/>
    </location>
</feature>
<organism evidence="8 10">
    <name type="scientific">Didymodactylos carnosus</name>
    <dbReference type="NCBI Taxonomy" id="1234261"/>
    <lineage>
        <taxon>Eukaryota</taxon>
        <taxon>Metazoa</taxon>
        <taxon>Spiralia</taxon>
        <taxon>Gnathifera</taxon>
        <taxon>Rotifera</taxon>
        <taxon>Eurotatoria</taxon>
        <taxon>Bdelloidea</taxon>
        <taxon>Philodinida</taxon>
        <taxon>Philodinidae</taxon>
        <taxon>Didymodactylos</taxon>
    </lineage>
</organism>
<reference evidence="8" key="1">
    <citation type="submission" date="2021-02" db="EMBL/GenBank/DDBJ databases">
        <authorList>
            <person name="Nowell W R."/>
        </authorList>
    </citation>
    <scope>NUCLEOTIDE SEQUENCE</scope>
</reference>
<gene>
    <name evidence="8" type="ORF">GPM918_LOCUS14160</name>
    <name evidence="9" type="ORF">SRO942_LOCUS14156</name>
</gene>
<dbReference type="InterPro" id="IPR036259">
    <property type="entry name" value="MFS_trans_sf"/>
</dbReference>
<dbReference type="Gene3D" id="1.20.1250.20">
    <property type="entry name" value="MFS general substrate transporter like domains"/>
    <property type="match status" value="2"/>
</dbReference>
<dbReference type="EMBL" id="CAJNOQ010003370">
    <property type="protein sequence ID" value="CAF1008979.1"/>
    <property type="molecule type" value="Genomic_DNA"/>
</dbReference>
<evidence type="ECO:0000313" key="10">
    <source>
        <dbReference type="Proteomes" id="UP000663829"/>
    </source>
</evidence>
<protein>
    <recommendedName>
        <fullName evidence="7">Major facilitator superfamily (MFS) profile domain-containing protein</fullName>
    </recommendedName>
</protein>
<dbReference type="EMBL" id="CAJOBC010003369">
    <property type="protein sequence ID" value="CAF3780038.1"/>
    <property type="molecule type" value="Genomic_DNA"/>
</dbReference>
<dbReference type="SUPFAM" id="SSF103473">
    <property type="entry name" value="MFS general substrate transporter"/>
    <property type="match status" value="1"/>
</dbReference>
<evidence type="ECO:0000256" key="6">
    <source>
        <dbReference type="SAM" id="Phobius"/>
    </source>
</evidence>
<sequence>MPALFYSNNNVVTSSSYTELSSTKEDSKLVKHLLWKLDIRLVPFLALLYLCSFLDRINIGNAKLAGLETSLHMSESQYSWALSILFVGYILFEVPSNMILKRVGPKIWIPIITLTWGLIMVLMAFVRSPNQLLIARFFLGVAEAGLFPGVIFYLTLWYTRREQTIRMAFFYSAAVLSGAFGGILAYGIMQMHNKLGLHGWQWIFITEGIPTVILAIISYFYLPNSPSTATWLDEDERQLLIERLRVDAGAANEIHFSWKQVQDVFTDYHVYLYVIMFIGHVCPVYCISLFLPTIINGMGYTKMAAQGLSACPYLIACVFVILFALSSANTMERGLHTSFTAMISIIGFTLLLVLTKYGPQALYIATFIACIGVFTNLPPLLSWITNNIGGHTKRNVAIAFIVSVGNLGGVVAGQIYRADDAPYYYRGHSIALGFSCLLFVFSLLTKWLLIRENKKRDNLSQEQYQTYCSKTELADWHPDFRYVH</sequence>
<comment type="subcellular location">
    <subcellularLocation>
        <location evidence="1">Membrane</location>
        <topology evidence="1">Multi-pass membrane protein</topology>
    </subcellularLocation>
</comment>
<feature type="transmembrane region" description="Helical" evidence="6">
    <location>
        <begin position="168"/>
        <end position="188"/>
    </location>
</feature>
<dbReference type="Proteomes" id="UP000663829">
    <property type="component" value="Unassembled WGS sequence"/>
</dbReference>